<feature type="transmembrane region" description="Helical" evidence="1">
    <location>
        <begin position="65"/>
        <end position="84"/>
    </location>
</feature>
<dbReference type="EMBL" id="CP133762">
    <property type="protein sequence ID" value="WMX44940.1"/>
    <property type="molecule type" value="Genomic_DNA"/>
</dbReference>
<gene>
    <name evidence="2" type="ORF">RGF97_08845</name>
</gene>
<evidence type="ECO:0000256" key="1">
    <source>
        <dbReference type="SAM" id="Phobius"/>
    </source>
</evidence>
<keyword evidence="1" id="KW-0812">Transmembrane</keyword>
<keyword evidence="3" id="KW-1185">Reference proteome</keyword>
<name>A0ABY9RVL3_9ACTN</name>
<accession>A0ABY9RVL3</accession>
<protein>
    <recommendedName>
        <fullName evidence="4">Integral membrane protein</fullName>
    </recommendedName>
</protein>
<keyword evidence="1" id="KW-1133">Transmembrane helix</keyword>
<dbReference type="RefSeq" id="WP_309548277.1">
    <property type="nucleotide sequence ID" value="NZ_CP133762.1"/>
</dbReference>
<dbReference type="Proteomes" id="UP001250858">
    <property type="component" value="Chromosome"/>
</dbReference>
<organism evidence="2 3">
    <name type="scientific">Streptomyces roseicoloratus</name>
    <dbReference type="NCBI Taxonomy" id="2508722"/>
    <lineage>
        <taxon>Bacteria</taxon>
        <taxon>Bacillati</taxon>
        <taxon>Actinomycetota</taxon>
        <taxon>Actinomycetes</taxon>
        <taxon>Kitasatosporales</taxon>
        <taxon>Streptomycetaceae</taxon>
        <taxon>Streptomyces</taxon>
    </lineage>
</organism>
<feature type="transmembrane region" description="Helical" evidence="1">
    <location>
        <begin position="24"/>
        <end position="53"/>
    </location>
</feature>
<evidence type="ECO:0008006" key="4">
    <source>
        <dbReference type="Google" id="ProtNLM"/>
    </source>
</evidence>
<sequence length="118" mass="12302">MNPDTYAALYGPGRPAARRRGTEVAVVAGVLAGVLWAMALLVLACLGFLTLWAEADAGPTDGIPLRWVPIVLAIAAVPIGLLCTPAVRRLTIAVRALVTGLATFLTVIGLAVWTFVHS</sequence>
<keyword evidence="1" id="KW-0472">Membrane</keyword>
<reference evidence="2 3" key="1">
    <citation type="submission" date="2023-09" db="EMBL/GenBank/DDBJ databases">
        <title>Complete genome of Streptomyces roseicoloratus T14.</title>
        <authorList>
            <person name="Bashizi T."/>
            <person name="Kim M.-J."/>
            <person name="Lee G."/>
            <person name="Tagele S.B."/>
            <person name="Shin J.-H."/>
        </authorList>
    </citation>
    <scope>NUCLEOTIDE SEQUENCE [LARGE SCALE GENOMIC DNA]</scope>
    <source>
        <strain evidence="2 3">T14</strain>
    </source>
</reference>
<evidence type="ECO:0000313" key="3">
    <source>
        <dbReference type="Proteomes" id="UP001250858"/>
    </source>
</evidence>
<feature type="transmembrane region" description="Helical" evidence="1">
    <location>
        <begin position="96"/>
        <end position="116"/>
    </location>
</feature>
<proteinExistence type="predicted"/>
<evidence type="ECO:0000313" key="2">
    <source>
        <dbReference type="EMBL" id="WMX44940.1"/>
    </source>
</evidence>